<evidence type="ECO:0000256" key="4">
    <source>
        <dbReference type="ARBA" id="ARBA00022829"/>
    </source>
</evidence>
<evidence type="ECO:0000256" key="9">
    <source>
        <dbReference type="HAMAP-Rule" id="MF_01808"/>
    </source>
</evidence>
<dbReference type="InterPro" id="IPR004107">
    <property type="entry name" value="Integrase_SAM-like_N"/>
</dbReference>
<feature type="domain" description="Core-binding (CB)" evidence="11">
    <location>
        <begin position="4"/>
        <end position="95"/>
    </location>
</feature>
<proteinExistence type="inferred from homology"/>
<evidence type="ECO:0000313" key="13">
    <source>
        <dbReference type="Proteomes" id="UP000663720"/>
    </source>
</evidence>
<evidence type="ECO:0000256" key="6">
    <source>
        <dbReference type="ARBA" id="ARBA00023125"/>
    </source>
</evidence>
<dbReference type="GO" id="GO:0007059">
    <property type="term" value="P:chromosome segregation"/>
    <property type="evidence" value="ECO:0007669"/>
    <property type="project" value="UniProtKB-UniRule"/>
</dbReference>
<dbReference type="PROSITE" id="PS51900">
    <property type="entry name" value="CB"/>
    <property type="match status" value="1"/>
</dbReference>
<sequence>MNSRSLKALISSYIKSLSLEKEYSENTVRAYQQDLRDFLDFLIETEASKDHKPVLAKDISPQILRVYLGVLHKKNKKTSIARKIASIRSFFKFLVQRGHIHNNPCDMITGPKKDRNLPAYLTIDDIFRLLDSIEADTVLGARNLAMFELLYSTGIRVSELVGLNLFDIDFKQEMILIRGKAGKERLLPAGSKALKAVNIYRRQLQKEKSIGFDKNGPVFLNKNLARLTARSVGRILEQNLKKCGLYVKVSPHGLRHTFASHMLDAGVDLRTLQEFLGHESLSTTQKYTHVSIDKLMETYDQAHPRK</sequence>
<feature type="domain" description="Tyr recombinase" evidence="10">
    <location>
        <begin position="116"/>
        <end position="300"/>
    </location>
</feature>
<reference evidence="12" key="1">
    <citation type="journal article" date="2021" name="Microb. Physiol.">
        <title>Proteogenomic Insights into the Physiology of Marine, Sulfate-Reducing, Filamentous Desulfonema limicola and Desulfonema magnum.</title>
        <authorList>
            <person name="Schnaars V."/>
            <person name="Wohlbrand L."/>
            <person name="Scheve S."/>
            <person name="Hinrichs C."/>
            <person name="Reinhardt R."/>
            <person name="Rabus R."/>
        </authorList>
    </citation>
    <scope>NUCLEOTIDE SEQUENCE</scope>
    <source>
        <strain evidence="12">5ac10</strain>
    </source>
</reference>
<dbReference type="GO" id="GO:0003677">
    <property type="term" value="F:DNA binding"/>
    <property type="evidence" value="ECO:0007669"/>
    <property type="project" value="UniProtKB-UniRule"/>
</dbReference>
<comment type="function">
    <text evidence="9">Site-specific tyrosine recombinase, which acts by catalyzing the cutting and rejoining of the recombining DNA molecules. The XerC-XerD complex is essential to convert dimers of the bacterial chromosome into monomers to permit their segregation at cell division. It also contributes to the segregational stability of plasmids.</text>
</comment>
<evidence type="ECO:0000256" key="5">
    <source>
        <dbReference type="ARBA" id="ARBA00022908"/>
    </source>
</evidence>
<keyword evidence="5 9" id="KW-0229">DNA integration</keyword>
<dbReference type="NCBIfam" id="NF040815">
    <property type="entry name" value="recomb_XerA_Arch"/>
    <property type="match status" value="1"/>
</dbReference>
<dbReference type="InterPro" id="IPR044068">
    <property type="entry name" value="CB"/>
</dbReference>
<dbReference type="HAMAP" id="MF_01808">
    <property type="entry name" value="Recomb_XerC_XerD"/>
    <property type="match status" value="1"/>
</dbReference>
<keyword evidence="3 9" id="KW-0132">Cell division</keyword>
<comment type="subunit">
    <text evidence="9">Forms a cyclic heterotetrameric complex composed of two molecules of XerC and two molecules of XerD.</text>
</comment>
<dbReference type="Gene3D" id="1.10.443.10">
    <property type="entry name" value="Intergrase catalytic core"/>
    <property type="match status" value="1"/>
</dbReference>
<gene>
    <name evidence="12" type="primary">xerC2</name>
    <name evidence="9" type="synonym">xerC</name>
    <name evidence="12" type="ORF">dnl_25790</name>
</gene>
<evidence type="ECO:0000256" key="3">
    <source>
        <dbReference type="ARBA" id="ARBA00022618"/>
    </source>
</evidence>
<name>A0A975B7Z2_9BACT</name>
<evidence type="ECO:0000313" key="12">
    <source>
        <dbReference type="EMBL" id="QTA80282.1"/>
    </source>
</evidence>
<keyword evidence="8 9" id="KW-0131">Cell cycle</keyword>
<evidence type="ECO:0000256" key="2">
    <source>
        <dbReference type="ARBA" id="ARBA00022490"/>
    </source>
</evidence>
<dbReference type="InterPro" id="IPR010998">
    <property type="entry name" value="Integrase_recombinase_N"/>
</dbReference>
<evidence type="ECO:0000259" key="11">
    <source>
        <dbReference type="PROSITE" id="PS51900"/>
    </source>
</evidence>
<comment type="similarity">
    <text evidence="9">Belongs to the 'phage' integrase family. XerC subfamily.</text>
</comment>
<dbReference type="EMBL" id="CP061799">
    <property type="protein sequence ID" value="QTA80282.1"/>
    <property type="molecule type" value="Genomic_DNA"/>
</dbReference>
<dbReference type="GO" id="GO:0005737">
    <property type="term" value="C:cytoplasm"/>
    <property type="evidence" value="ECO:0007669"/>
    <property type="project" value="UniProtKB-SubCell"/>
</dbReference>
<dbReference type="InterPro" id="IPR002104">
    <property type="entry name" value="Integrase_catalytic"/>
</dbReference>
<feature type="active site" evidence="9">
    <location>
        <position position="180"/>
    </location>
</feature>
<feature type="active site" evidence="9">
    <location>
        <position position="255"/>
    </location>
</feature>
<dbReference type="InterPro" id="IPR013762">
    <property type="entry name" value="Integrase-like_cat_sf"/>
</dbReference>
<accession>A0A975B7Z2</accession>
<dbReference type="InterPro" id="IPR023009">
    <property type="entry name" value="Tyrosine_recombinase_XerC/XerD"/>
</dbReference>
<keyword evidence="2 9" id="KW-0963">Cytoplasm</keyword>
<feature type="active site" description="O-(3'-phospho-DNA)-tyrosine intermediate" evidence="9">
    <location>
        <position position="287"/>
    </location>
</feature>
<evidence type="ECO:0000256" key="7">
    <source>
        <dbReference type="ARBA" id="ARBA00023172"/>
    </source>
</evidence>
<dbReference type="CDD" id="cd00798">
    <property type="entry name" value="INT_XerDC_C"/>
    <property type="match status" value="1"/>
</dbReference>
<protein>
    <recommendedName>
        <fullName evidence="9">Tyrosine recombinase XerC</fullName>
    </recommendedName>
</protein>
<dbReference type="GO" id="GO:0006313">
    <property type="term" value="P:DNA transposition"/>
    <property type="evidence" value="ECO:0007669"/>
    <property type="project" value="UniProtKB-UniRule"/>
</dbReference>
<dbReference type="Pfam" id="PF00589">
    <property type="entry name" value="Phage_integrase"/>
    <property type="match status" value="1"/>
</dbReference>
<feature type="active site" evidence="9">
    <location>
        <position position="156"/>
    </location>
</feature>
<dbReference type="KEGG" id="dli:dnl_25790"/>
<dbReference type="SUPFAM" id="SSF56349">
    <property type="entry name" value="DNA breaking-rejoining enzymes"/>
    <property type="match status" value="1"/>
</dbReference>
<keyword evidence="13" id="KW-1185">Reference proteome</keyword>
<feature type="active site" evidence="9">
    <location>
        <position position="278"/>
    </location>
</feature>
<comment type="subcellular location">
    <subcellularLocation>
        <location evidence="1 9">Cytoplasm</location>
    </subcellularLocation>
</comment>
<evidence type="ECO:0000256" key="1">
    <source>
        <dbReference type="ARBA" id="ARBA00004496"/>
    </source>
</evidence>
<dbReference type="PROSITE" id="PS51898">
    <property type="entry name" value="TYR_RECOMBINASE"/>
    <property type="match status" value="1"/>
</dbReference>
<keyword evidence="4 9" id="KW-0159">Chromosome partition</keyword>
<organism evidence="12 13">
    <name type="scientific">Desulfonema limicola</name>
    <dbReference type="NCBI Taxonomy" id="45656"/>
    <lineage>
        <taxon>Bacteria</taxon>
        <taxon>Pseudomonadati</taxon>
        <taxon>Thermodesulfobacteriota</taxon>
        <taxon>Desulfobacteria</taxon>
        <taxon>Desulfobacterales</taxon>
        <taxon>Desulfococcaceae</taxon>
        <taxon>Desulfonema</taxon>
    </lineage>
</organism>
<dbReference type="GO" id="GO:0009037">
    <property type="term" value="F:tyrosine-based site-specific recombinase activity"/>
    <property type="evidence" value="ECO:0007669"/>
    <property type="project" value="UniProtKB-UniRule"/>
</dbReference>
<dbReference type="RefSeq" id="WP_207691948.1">
    <property type="nucleotide sequence ID" value="NZ_CP061799.1"/>
</dbReference>
<dbReference type="Proteomes" id="UP000663720">
    <property type="component" value="Chromosome"/>
</dbReference>
<keyword evidence="6 9" id="KW-0238">DNA-binding</keyword>
<dbReference type="PANTHER" id="PTHR30349:SF77">
    <property type="entry name" value="TYROSINE RECOMBINASE XERC"/>
    <property type="match status" value="1"/>
</dbReference>
<dbReference type="GO" id="GO:0051301">
    <property type="term" value="P:cell division"/>
    <property type="evidence" value="ECO:0007669"/>
    <property type="project" value="UniProtKB-KW"/>
</dbReference>
<dbReference type="Pfam" id="PF02899">
    <property type="entry name" value="Phage_int_SAM_1"/>
    <property type="match status" value="1"/>
</dbReference>
<keyword evidence="7 9" id="KW-0233">DNA recombination</keyword>
<dbReference type="InterPro" id="IPR050090">
    <property type="entry name" value="Tyrosine_recombinase_XerCD"/>
</dbReference>
<dbReference type="InterPro" id="IPR011010">
    <property type="entry name" value="DNA_brk_join_enz"/>
</dbReference>
<evidence type="ECO:0000259" key="10">
    <source>
        <dbReference type="PROSITE" id="PS51898"/>
    </source>
</evidence>
<dbReference type="AlphaFoldDB" id="A0A975B7Z2"/>
<dbReference type="Gene3D" id="1.10.150.130">
    <property type="match status" value="1"/>
</dbReference>
<evidence type="ECO:0000256" key="8">
    <source>
        <dbReference type="ARBA" id="ARBA00023306"/>
    </source>
</evidence>
<dbReference type="PANTHER" id="PTHR30349">
    <property type="entry name" value="PHAGE INTEGRASE-RELATED"/>
    <property type="match status" value="1"/>
</dbReference>
<feature type="active site" evidence="9">
    <location>
        <position position="252"/>
    </location>
</feature>